<evidence type="ECO:0000313" key="8">
    <source>
        <dbReference type="EMBL" id="TLD01416.1"/>
    </source>
</evidence>
<evidence type="ECO:0000256" key="4">
    <source>
        <dbReference type="ARBA" id="ARBA00023139"/>
    </source>
</evidence>
<keyword evidence="4" id="KW-0564">Palmitate</keyword>
<comment type="caution">
    <text evidence="8">The sequence shown here is derived from an EMBL/GenBank/DDBJ whole genome shotgun (WGS) entry which is preliminary data.</text>
</comment>
<evidence type="ECO:0000256" key="3">
    <source>
        <dbReference type="ARBA" id="ARBA00023136"/>
    </source>
</evidence>
<evidence type="ECO:0000313" key="9">
    <source>
        <dbReference type="Proteomes" id="UP000306509"/>
    </source>
</evidence>
<keyword evidence="3" id="KW-0472">Membrane</keyword>
<dbReference type="PANTHER" id="PTHR43649">
    <property type="entry name" value="ARABINOSE-BINDING PROTEIN-RELATED"/>
    <property type="match status" value="1"/>
</dbReference>
<dbReference type="PROSITE" id="PS51257">
    <property type="entry name" value="PROKAR_LIPOPROTEIN"/>
    <property type="match status" value="1"/>
</dbReference>
<organism evidence="8 9">
    <name type="scientific">Robinsoniella peoriensis</name>
    <dbReference type="NCBI Taxonomy" id="180332"/>
    <lineage>
        <taxon>Bacteria</taxon>
        <taxon>Bacillati</taxon>
        <taxon>Bacillota</taxon>
        <taxon>Clostridia</taxon>
        <taxon>Lachnospirales</taxon>
        <taxon>Lachnospiraceae</taxon>
        <taxon>Robinsoniella</taxon>
    </lineage>
</organism>
<keyword evidence="5" id="KW-0449">Lipoprotein</keyword>
<dbReference type="Gene3D" id="3.40.190.10">
    <property type="entry name" value="Periplasmic binding protein-like II"/>
    <property type="match status" value="2"/>
</dbReference>
<dbReference type="Pfam" id="PF01547">
    <property type="entry name" value="SBP_bac_1"/>
    <property type="match status" value="1"/>
</dbReference>
<evidence type="ECO:0000256" key="6">
    <source>
        <dbReference type="SAM" id="MobiDB-lite"/>
    </source>
</evidence>
<accession>A0A4U8QJM0</accession>
<reference evidence="8 9" key="1">
    <citation type="journal article" date="2019" name="Anaerobe">
        <title>Detection of Robinsoniella peoriensis in multiple bone samples of a trauma patient.</title>
        <authorList>
            <person name="Schrottner P."/>
            <person name="Hartwich K."/>
            <person name="Bunk B."/>
            <person name="Schober I."/>
            <person name="Helbig S."/>
            <person name="Rudolph W.W."/>
            <person name="Gunzer F."/>
        </authorList>
    </citation>
    <scope>NUCLEOTIDE SEQUENCE [LARGE SCALE GENOMIC DNA]</scope>
    <source>
        <strain evidence="8 9">DSM 106044</strain>
    </source>
</reference>
<feature type="signal peptide" evidence="7">
    <location>
        <begin position="1"/>
        <end position="20"/>
    </location>
</feature>
<evidence type="ECO:0000256" key="5">
    <source>
        <dbReference type="ARBA" id="ARBA00023288"/>
    </source>
</evidence>
<dbReference type="Proteomes" id="UP000306509">
    <property type="component" value="Unassembled WGS sequence"/>
</dbReference>
<dbReference type="PANTHER" id="PTHR43649:SF33">
    <property type="entry name" value="POLYGALACTURONAN_RHAMNOGALACTURONAN-BINDING PROTEIN YTCQ"/>
    <property type="match status" value="1"/>
</dbReference>
<keyword evidence="2 7" id="KW-0732">Signal</keyword>
<dbReference type="InterPro" id="IPR050490">
    <property type="entry name" value="Bact_solute-bd_prot1"/>
</dbReference>
<dbReference type="STRING" id="180332.GCA_000797495_02262"/>
<proteinExistence type="predicted"/>
<gene>
    <name evidence="8" type="primary">msmE_10</name>
    <name evidence="8" type="ORF">DSM106044_01690</name>
</gene>
<name>A0A4U8QJM0_9FIRM</name>
<keyword evidence="9" id="KW-1185">Reference proteome</keyword>
<sequence precursor="true">MKKKVISAILCVSMVAGILAGCGGSTGSSTTEAGKTEGTQAAATQAGTTEAGTDEAKGETAAADDTEKADANTELSGTLVVALWDNVSMQLFEDLDLAGKFQEVYPDANIEFEKLKDDSEYWNAMKMRASANQLPDIMFNKTFTLSRFKDYLVDLSDTEANKNNNIAEGYAVDGKVLGLPEKMTAEYVYYWKDMFKEAGVEVPSTWSELEEVSKKLQEHFGADNGDFMAIAMGGKDEWPTYPFTEFMPALESGNGQNWNTMATQDEPFSEGTDFYKAYTKINSLFTSGVFGKDPVGIGNDQATALFAQKQAAMVASGGWALTSISEGADSTDELGTFYLPTREKAEDPFRAITQGDNFMSITTHAKNPELAKAFVEFYFSDAWYPEYIKSQADDNTMKTVQKDKDPILAQADELQPDKELVMYDGGGDDFTALVAETTFDYKKLGSEMLVNGFDLPSALNDLNTKWKAAREKLSIK</sequence>
<feature type="compositionally biased region" description="Low complexity" evidence="6">
    <location>
        <begin position="27"/>
        <end position="51"/>
    </location>
</feature>
<dbReference type="AlphaFoldDB" id="A0A4U8QJM0"/>
<protein>
    <submittedName>
        <fullName evidence="8">Multiple sugar-binding protein</fullName>
    </submittedName>
</protein>
<dbReference type="RefSeq" id="WP_138002269.1">
    <property type="nucleotide sequence ID" value="NZ_QGQD01000039.1"/>
</dbReference>
<keyword evidence="1" id="KW-1003">Cell membrane</keyword>
<evidence type="ECO:0000256" key="1">
    <source>
        <dbReference type="ARBA" id="ARBA00022475"/>
    </source>
</evidence>
<evidence type="ECO:0000256" key="7">
    <source>
        <dbReference type="SAM" id="SignalP"/>
    </source>
</evidence>
<evidence type="ECO:0000256" key="2">
    <source>
        <dbReference type="ARBA" id="ARBA00022729"/>
    </source>
</evidence>
<dbReference type="InterPro" id="IPR006059">
    <property type="entry name" value="SBP"/>
</dbReference>
<dbReference type="EMBL" id="QGQD01000039">
    <property type="protein sequence ID" value="TLD01416.1"/>
    <property type="molecule type" value="Genomic_DNA"/>
</dbReference>
<dbReference type="SUPFAM" id="SSF53850">
    <property type="entry name" value="Periplasmic binding protein-like II"/>
    <property type="match status" value="1"/>
</dbReference>
<feature type="region of interest" description="Disordered" evidence="6">
    <location>
        <begin position="26"/>
        <end position="70"/>
    </location>
</feature>
<feature type="chain" id="PRO_5039116275" evidence="7">
    <location>
        <begin position="21"/>
        <end position="476"/>
    </location>
</feature>